<evidence type="ECO:0008006" key="3">
    <source>
        <dbReference type="Google" id="ProtNLM"/>
    </source>
</evidence>
<gene>
    <name evidence="1" type="ORF">CRD60_03210</name>
</gene>
<evidence type="ECO:0000313" key="1">
    <source>
        <dbReference type="EMBL" id="RBP98168.1"/>
    </source>
</evidence>
<dbReference type="EMBL" id="PDCG01000002">
    <property type="protein sequence ID" value="RBP98168.1"/>
    <property type="molecule type" value="Genomic_DNA"/>
</dbReference>
<sequence>MGGIFQMANVSSVLSLSSVQQQGSIGALQRMIQNLSLSVGTYIAALLMTLRHDVVVASV</sequence>
<dbReference type="AlphaFoldDB" id="A0A366KAJ5"/>
<dbReference type="Proteomes" id="UP000252530">
    <property type="component" value="Unassembled WGS sequence"/>
</dbReference>
<accession>A0A366KAJ5</accession>
<dbReference type="RefSeq" id="WP_127975631.1">
    <property type="nucleotide sequence ID" value="NZ_PDCG01000002.1"/>
</dbReference>
<comment type="caution">
    <text evidence="1">The sequence shown here is derived from an EMBL/GenBank/DDBJ whole genome shotgun (WGS) entry which is preliminary data.</text>
</comment>
<organism evidence="1 2">
    <name type="scientific">Bifidobacterium aemilianum</name>
    <dbReference type="NCBI Taxonomy" id="2493120"/>
    <lineage>
        <taxon>Bacteria</taxon>
        <taxon>Bacillati</taxon>
        <taxon>Actinomycetota</taxon>
        <taxon>Actinomycetes</taxon>
        <taxon>Bifidobacteriales</taxon>
        <taxon>Bifidobacteriaceae</taxon>
        <taxon>Bifidobacterium</taxon>
    </lineage>
</organism>
<name>A0A366KAJ5_9BIFI</name>
<reference evidence="1 2" key="1">
    <citation type="submission" date="2017-10" db="EMBL/GenBank/DDBJ databases">
        <title>Bifidobacterium xylocopum sp. nov. and Bifidobacterium aemilianum sp. nov., from the carpenter bee (Xylocopa violacea) digestive tract.</title>
        <authorList>
            <person name="Alberoni D."/>
            <person name="Baffoni L."/>
            <person name="Di Gioia D."/>
            <person name="Gaggia F."/>
            <person name="Biavati B."/>
        </authorList>
    </citation>
    <scope>NUCLEOTIDE SEQUENCE [LARGE SCALE GENOMIC DNA]</scope>
    <source>
        <strain evidence="1 2">XV10</strain>
    </source>
</reference>
<protein>
    <recommendedName>
        <fullName evidence="3">MFS transporter</fullName>
    </recommendedName>
</protein>
<keyword evidence="2" id="KW-1185">Reference proteome</keyword>
<evidence type="ECO:0000313" key="2">
    <source>
        <dbReference type="Proteomes" id="UP000252530"/>
    </source>
</evidence>
<proteinExistence type="predicted"/>